<feature type="transmembrane region" description="Helical" evidence="6">
    <location>
        <begin position="165"/>
        <end position="187"/>
    </location>
</feature>
<sequence length="370" mass="42990">MILIKVLKYWTRGDEPPNFPAITINSISSNLMLNVSSSSGIVEKCLFAFTMILLNLKNIVSLHSISLETVFNANVHTILYFLGRVCIFSLFYLKYTRTFVKKVEELQNELKIEFDYETRKYFWTRKVIYYSFNVGSKICLLINTMGNAYHKWPYSDLERRDEVDYWIMVIRVLIIYPFFTCQDCILYDLAITARAAIEYFETQSKRIYKESLKDEKALNFQAIHDLRLKYLQTHRLVNKINEFMSPCLLVSLIIYVNHFINAVYQTLFVQQSRSEQMYRLSSSVGAFTLTITFVHLAAQVYQQSQQLLMTVYRLSLKTDHLKVLNEISLFVNCNEIGFSLGGICMITSSTITTTLSILVTLIIAIPSFAN</sequence>
<feature type="transmembrane region" description="Helical" evidence="6">
    <location>
        <begin position="127"/>
        <end position="145"/>
    </location>
</feature>
<keyword evidence="8" id="KW-1185">Reference proteome</keyword>
<dbReference type="Pfam" id="PF08395">
    <property type="entry name" value="7tm_7"/>
    <property type="match status" value="1"/>
</dbReference>
<reference evidence="8" key="1">
    <citation type="submission" date="2011-08" db="EMBL/GenBank/DDBJ databases">
        <authorList>
            <person name="Rombauts S."/>
        </authorList>
    </citation>
    <scope>NUCLEOTIDE SEQUENCE</scope>
    <source>
        <strain evidence="8">London</strain>
    </source>
</reference>
<reference evidence="7" key="2">
    <citation type="submission" date="2015-06" db="UniProtKB">
        <authorList>
            <consortium name="EnsemblMetazoa"/>
        </authorList>
    </citation>
    <scope>IDENTIFICATION</scope>
</reference>
<proteinExistence type="predicted"/>
<evidence type="ECO:0000313" key="8">
    <source>
        <dbReference type="Proteomes" id="UP000015104"/>
    </source>
</evidence>
<keyword evidence="3 6" id="KW-0812">Transmembrane</keyword>
<keyword evidence="5 6" id="KW-0472">Membrane</keyword>
<feature type="transmembrane region" description="Helical" evidence="6">
    <location>
        <begin position="73"/>
        <end position="93"/>
    </location>
</feature>
<dbReference type="InterPro" id="IPR013604">
    <property type="entry name" value="7TM_chemorcpt"/>
</dbReference>
<dbReference type="GO" id="GO:0050909">
    <property type="term" value="P:sensory perception of taste"/>
    <property type="evidence" value="ECO:0007669"/>
    <property type="project" value="InterPro"/>
</dbReference>
<dbReference type="Proteomes" id="UP000015104">
    <property type="component" value="Unassembled WGS sequence"/>
</dbReference>
<dbReference type="GO" id="GO:0005886">
    <property type="term" value="C:plasma membrane"/>
    <property type="evidence" value="ECO:0007669"/>
    <property type="project" value="UniProtKB-SubCell"/>
</dbReference>
<feature type="transmembrane region" description="Helical" evidence="6">
    <location>
        <begin position="280"/>
        <end position="301"/>
    </location>
</feature>
<feature type="transmembrane region" description="Helical" evidence="6">
    <location>
        <begin position="338"/>
        <end position="365"/>
    </location>
</feature>
<accession>T1KIK2</accession>
<organism evidence="7 8">
    <name type="scientific">Tetranychus urticae</name>
    <name type="common">Two-spotted spider mite</name>
    <dbReference type="NCBI Taxonomy" id="32264"/>
    <lineage>
        <taxon>Eukaryota</taxon>
        <taxon>Metazoa</taxon>
        <taxon>Ecdysozoa</taxon>
        <taxon>Arthropoda</taxon>
        <taxon>Chelicerata</taxon>
        <taxon>Arachnida</taxon>
        <taxon>Acari</taxon>
        <taxon>Acariformes</taxon>
        <taxon>Trombidiformes</taxon>
        <taxon>Prostigmata</taxon>
        <taxon>Eleutherengona</taxon>
        <taxon>Raphignathae</taxon>
        <taxon>Tetranychoidea</taxon>
        <taxon>Tetranychidae</taxon>
        <taxon>Tetranychus</taxon>
    </lineage>
</organism>
<evidence type="ECO:0000256" key="2">
    <source>
        <dbReference type="ARBA" id="ARBA00022475"/>
    </source>
</evidence>
<comment type="subcellular location">
    <subcellularLocation>
        <location evidence="1">Cell membrane</location>
        <topology evidence="1">Multi-pass membrane protein</topology>
    </subcellularLocation>
</comment>
<feature type="transmembrane region" description="Helical" evidence="6">
    <location>
        <begin position="243"/>
        <end position="260"/>
    </location>
</feature>
<evidence type="ECO:0000313" key="7">
    <source>
        <dbReference type="EnsemblMetazoa" id="tetur12g01660.1"/>
    </source>
</evidence>
<dbReference type="EnsemblMetazoa" id="tetur12g01660.1">
    <property type="protein sequence ID" value="tetur12g01660.1"/>
    <property type="gene ID" value="tetur12g01660"/>
</dbReference>
<evidence type="ECO:0000256" key="1">
    <source>
        <dbReference type="ARBA" id="ARBA00004651"/>
    </source>
</evidence>
<evidence type="ECO:0000256" key="6">
    <source>
        <dbReference type="SAM" id="Phobius"/>
    </source>
</evidence>
<evidence type="ECO:0000256" key="3">
    <source>
        <dbReference type="ARBA" id="ARBA00022692"/>
    </source>
</evidence>
<dbReference type="EMBL" id="CAEY01000114">
    <property type="status" value="NOT_ANNOTATED_CDS"/>
    <property type="molecule type" value="Genomic_DNA"/>
</dbReference>
<dbReference type="AlphaFoldDB" id="T1KIK2"/>
<keyword evidence="2" id="KW-1003">Cell membrane</keyword>
<dbReference type="HOGENOM" id="CLU_742543_0_0_1"/>
<keyword evidence="4 6" id="KW-1133">Transmembrane helix</keyword>
<protein>
    <recommendedName>
        <fullName evidence="9">Gustatory receptor</fullName>
    </recommendedName>
</protein>
<name>T1KIK2_TETUR</name>
<evidence type="ECO:0000256" key="4">
    <source>
        <dbReference type="ARBA" id="ARBA00022989"/>
    </source>
</evidence>
<evidence type="ECO:0008006" key="9">
    <source>
        <dbReference type="Google" id="ProtNLM"/>
    </source>
</evidence>
<evidence type="ECO:0000256" key="5">
    <source>
        <dbReference type="ARBA" id="ARBA00023136"/>
    </source>
</evidence>